<dbReference type="SUPFAM" id="SSF53474">
    <property type="entry name" value="alpha/beta-Hydrolases"/>
    <property type="match status" value="1"/>
</dbReference>
<gene>
    <name evidence="2" type="ORF">CSW57_07415</name>
</gene>
<reference evidence="2 3" key="1">
    <citation type="submission" date="2017-10" db="EMBL/GenBank/DDBJ databases">
        <title>The draft genome sequence of Williamsia sp. BULT 1.1 isolated from the semi-arid grassland soils from South Africa.</title>
        <authorList>
            <person name="Kabwe M.H."/>
            <person name="Govender N."/>
            <person name="Mutseka Lunga P."/>
            <person name="Vikram S."/>
            <person name="Makhalanyane T.P."/>
        </authorList>
    </citation>
    <scope>NUCLEOTIDE SEQUENCE [LARGE SCALE GENOMIC DNA]</scope>
    <source>
        <strain evidence="2 3">BULT 1.1</strain>
    </source>
</reference>
<dbReference type="EMBL" id="PEBD01000005">
    <property type="protein sequence ID" value="PHV67513.1"/>
    <property type="molecule type" value="Genomic_DNA"/>
</dbReference>
<accession>A0A2G3PP53</accession>
<dbReference type="Pfam" id="PF07819">
    <property type="entry name" value="PGAP1"/>
    <property type="match status" value="1"/>
</dbReference>
<sequence>MIDVDDPRQDEVRALAELAFEEVGKAVTGVGIVHRAISDRVFSGVQLGVGPWAAPSRIIHNAIADGTYRSIAVACEVAAQVASRTVDGRGRMPSETKRGAIALGALTGLIGDALAEQDSPLATPMSLRVDGRIQHADKASLANAYPHATPKLVFFTHGLMETEVAWGIGGRPTYGARLSAELGFSELQVRYNTGRHISENGRELSALIEEVVRNWPVPVEEIVLVGHSMGGLVARSACHGASLVGAGWAGKVRHIVCLGSPHLGAPLARTVHTATALLQMLPESRPIGRLLHRRSAGIRDLYAGSLVDEDWTGRDLDALRQAAIAEVPLLADAEHSFVSASITRDPEHLLGRYLGDGLVLHVSARGRDKLRDIGFRDDDGMHLGSAHHFTLLNNEAVCEWLATRLREKSTPVG</sequence>
<dbReference type="Proteomes" id="UP000225108">
    <property type="component" value="Unassembled WGS sequence"/>
</dbReference>
<dbReference type="GO" id="GO:0016788">
    <property type="term" value="F:hydrolase activity, acting on ester bonds"/>
    <property type="evidence" value="ECO:0007669"/>
    <property type="project" value="InterPro"/>
</dbReference>
<protein>
    <submittedName>
        <fullName evidence="2">Alpha/beta hydrolase</fullName>
    </submittedName>
</protein>
<keyword evidence="2" id="KW-0378">Hydrolase</keyword>
<comment type="caution">
    <text evidence="2">The sequence shown here is derived from an EMBL/GenBank/DDBJ whole genome shotgun (WGS) entry which is preliminary data.</text>
</comment>
<evidence type="ECO:0000313" key="2">
    <source>
        <dbReference type="EMBL" id="PHV67513.1"/>
    </source>
</evidence>
<feature type="domain" description="GPI inositol-deacylase PGAP1-like alpha/beta" evidence="1">
    <location>
        <begin position="194"/>
        <end position="269"/>
    </location>
</feature>
<evidence type="ECO:0000313" key="3">
    <source>
        <dbReference type="Proteomes" id="UP000225108"/>
    </source>
</evidence>
<name>A0A2G3PP53_WILMA</name>
<organism evidence="2 3">
    <name type="scientific">Williamsia marianensis</name>
    <dbReference type="NCBI Taxonomy" id="85044"/>
    <lineage>
        <taxon>Bacteria</taxon>
        <taxon>Bacillati</taxon>
        <taxon>Actinomycetota</taxon>
        <taxon>Actinomycetes</taxon>
        <taxon>Mycobacteriales</taxon>
        <taxon>Nocardiaceae</taxon>
        <taxon>Williamsia</taxon>
    </lineage>
</organism>
<dbReference type="PANTHER" id="PTHR37946">
    <property type="entry name" value="SLL1969 PROTEIN"/>
    <property type="match status" value="1"/>
</dbReference>
<dbReference type="InterPro" id="IPR029058">
    <property type="entry name" value="AB_hydrolase_fold"/>
</dbReference>
<dbReference type="InterPro" id="IPR012908">
    <property type="entry name" value="PGAP1-ab_dom-like"/>
</dbReference>
<dbReference type="Gene3D" id="3.40.50.1820">
    <property type="entry name" value="alpha/beta hydrolase"/>
    <property type="match status" value="1"/>
</dbReference>
<dbReference type="AlphaFoldDB" id="A0A2G3PP53"/>
<dbReference type="PANTHER" id="PTHR37946:SF1">
    <property type="entry name" value="SLL1969 PROTEIN"/>
    <property type="match status" value="1"/>
</dbReference>
<proteinExistence type="predicted"/>
<dbReference type="RefSeq" id="WP_099382203.1">
    <property type="nucleotide sequence ID" value="NZ_PEBD01000005.1"/>
</dbReference>
<evidence type="ECO:0000259" key="1">
    <source>
        <dbReference type="Pfam" id="PF07819"/>
    </source>
</evidence>